<name>A0AA44F843_AGRTU</name>
<dbReference type="InterPro" id="IPR011032">
    <property type="entry name" value="GroES-like_sf"/>
</dbReference>
<dbReference type="CDD" id="cd08276">
    <property type="entry name" value="MDR7"/>
    <property type="match status" value="1"/>
</dbReference>
<dbReference type="InterPro" id="IPR036291">
    <property type="entry name" value="NAD(P)-bd_dom_sf"/>
</dbReference>
<evidence type="ECO:0000313" key="3">
    <source>
        <dbReference type="Proteomes" id="UP000702952"/>
    </source>
</evidence>
<dbReference type="Pfam" id="PF00107">
    <property type="entry name" value="ADH_zinc_N"/>
    <property type="match status" value="1"/>
</dbReference>
<dbReference type="GO" id="GO:0016491">
    <property type="term" value="F:oxidoreductase activity"/>
    <property type="evidence" value="ECO:0007669"/>
    <property type="project" value="InterPro"/>
</dbReference>
<dbReference type="Gene3D" id="3.40.50.720">
    <property type="entry name" value="NAD(P)-binding Rossmann-like Domain"/>
    <property type="match status" value="1"/>
</dbReference>
<evidence type="ECO:0000259" key="1">
    <source>
        <dbReference type="SMART" id="SM00829"/>
    </source>
</evidence>
<dbReference type="InterPro" id="IPR013154">
    <property type="entry name" value="ADH-like_N"/>
</dbReference>
<dbReference type="PANTHER" id="PTHR45033">
    <property type="match status" value="1"/>
</dbReference>
<dbReference type="InterPro" id="IPR052711">
    <property type="entry name" value="Zinc_ADH-like"/>
</dbReference>
<dbReference type="EMBL" id="JAAMAY010000036">
    <property type="protein sequence ID" value="NTC31112.1"/>
    <property type="molecule type" value="Genomic_DNA"/>
</dbReference>
<dbReference type="InterPro" id="IPR020843">
    <property type="entry name" value="ER"/>
</dbReference>
<gene>
    <name evidence="2" type="ORF">G6M46_23565</name>
</gene>
<sequence length="347" mass="37320">MVETHRPIPSATEVLIRVRTVSLNYRDKLVVDGALLPERPNMPFIPVSDFCGAVVDVGHNVSSVEPGDRVIGNFWTEWIDGQPPRSMLTHGLSLGGPLPGGLAEYIVIPEAAAVKVPSDLTDAEASTLPVAALTAWFAFAETGNVREGQTVLVQGTGGVALAGLQIAQAIGARVIVTSRSENKLIQTLKLGAWAGINTSTHPNWAEEVMELTDGAGVDHILELIGGDNLTRSLTAAAPQGQISLVGFLGGMDAQISAIPFMLRRIRLQGVSVGHRRALERLISFVQRNDIHPVVDKEYAFEDVQDAFAHLKHGPFGKITVRVSDWREAKSQTLDEDVLLSQSALSEH</sequence>
<comment type="caution">
    <text evidence="2">The sequence shown here is derived from an EMBL/GenBank/DDBJ whole genome shotgun (WGS) entry which is preliminary data.</text>
</comment>
<dbReference type="Proteomes" id="UP000702952">
    <property type="component" value="Unassembled WGS sequence"/>
</dbReference>
<dbReference type="PANTHER" id="PTHR45033:SF2">
    <property type="entry name" value="ZINC-TYPE ALCOHOL DEHYDROGENASE-LIKE PROTEIN C1773.06C"/>
    <property type="match status" value="1"/>
</dbReference>
<organism evidence="2 3">
    <name type="scientific">Agrobacterium tumefaciens</name>
    <dbReference type="NCBI Taxonomy" id="358"/>
    <lineage>
        <taxon>Bacteria</taxon>
        <taxon>Pseudomonadati</taxon>
        <taxon>Pseudomonadota</taxon>
        <taxon>Alphaproteobacteria</taxon>
        <taxon>Hyphomicrobiales</taxon>
        <taxon>Rhizobiaceae</taxon>
        <taxon>Rhizobium/Agrobacterium group</taxon>
        <taxon>Agrobacterium</taxon>
        <taxon>Agrobacterium tumefaciens complex</taxon>
    </lineage>
</organism>
<dbReference type="InterPro" id="IPR013149">
    <property type="entry name" value="ADH-like_C"/>
</dbReference>
<dbReference type="Pfam" id="PF08240">
    <property type="entry name" value="ADH_N"/>
    <property type="match status" value="1"/>
</dbReference>
<dbReference type="SUPFAM" id="SSF51735">
    <property type="entry name" value="NAD(P)-binding Rossmann-fold domains"/>
    <property type="match status" value="1"/>
</dbReference>
<dbReference type="AlphaFoldDB" id="A0AA44F843"/>
<dbReference type="SMART" id="SM00829">
    <property type="entry name" value="PKS_ER"/>
    <property type="match status" value="1"/>
</dbReference>
<dbReference type="Gene3D" id="3.90.180.10">
    <property type="entry name" value="Medium-chain alcohol dehydrogenases, catalytic domain"/>
    <property type="match status" value="1"/>
</dbReference>
<evidence type="ECO:0000313" key="2">
    <source>
        <dbReference type="EMBL" id="NTC31112.1"/>
    </source>
</evidence>
<dbReference type="SUPFAM" id="SSF50129">
    <property type="entry name" value="GroES-like"/>
    <property type="match status" value="1"/>
</dbReference>
<proteinExistence type="predicted"/>
<accession>A0AA44F843</accession>
<reference evidence="2" key="1">
    <citation type="journal article" date="2020" name="Science">
        <title>Unexpected conservation and global transmission of agrobacterial virulence plasmids.</title>
        <authorList>
            <person name="Weisberg A.J."/>
            <person name="Davis E.W. 2nd"/>
            <person name="Tabima J."/>
            <person name="Belcher M.S."/>
            <person name="Miller M."/>
            <person name="Kuo C.H."/>
            <person name="Loper J.E."/>
            <person name="Grunwald N.J."/>
            <person name="Putnam M.L."/>
            <person name="Chang J.H."/>
        </authorList>
    </citation>
    <scope>NUCLEOTIDE SEQUENCE</scope>
    <source>
        <strain evidence="2">17-1853-1a</strain>
    </source>
</reference>
<protein>
    <submittedName>
        <fullName evidence="2">NAD(P)-dependent alcohol dehydrogenase</fullName>
    </submittedName>
</protein>
<feature type="domain" description="Enoyl reductase (ER)" evidence="1">
    <location>
        <begin position="2"/>
        <end position="320"/>
    </location>
</feature>